<keyword evidence="3" id="KW-1185">Reference proteome</keyword>
<protein>
    <submittedName>
        <fullName evidence="2">Uncharacterized protein</fullName>
    </submittedName>
</protein>
<dbReference type="Proteomes" id="UP000799118">
    <property type="component" value="Unassembled WGS sequence"/>
</dbReference>
<name>A0A6A4GEI0_9AGAR</name>
<evidence type="ECO:0000313" key="3">
    <source>
        <dbReference type="Proteomes" id="UP000799118"/>
    </source>
</evidence>
<sequence length="118" mass="13040">MNIRIVDEQREAGFRLTTDADGQSSCTGCNTRRSDQRMGMGYGYGFGSTRPSFDNWHQPTTPNPRFGLILPHVIDASSSLKSDGSVRLSGPYSTHHSTPHLNPRTHLARHLTPFSGLD</sequence>
<feature type="compositionally biased region" description="Polar residues" evidence="1">
    <location>
        <begin position="91"/>
        <end position="100"/>
    </location>
</feature>
<proteinExistence type="predicted"/>
<dbReference type="EMBL" id="ML770261">
    <property type="protein sequence ID" value="KAE9383989.1"/>
    <property type="molecule type" value="Genomic_DNA"/>
</dbReference>
<evidence type="ECO:0000313" key="2">
    <source>
        <dbReference type="EMBL" id="KAE9383989.1"/>
    </source>
</evidence>
<feature type="compositionally biased region" description="Polar residues" evidence="1">
    <location>
        <begin position="20"/>
        <end position="31"/>
    </location>
</feature>
<organism evidence="2 3">
    <name type="scientific">Gymnopus androsaceus JB14</name>
    <dbReference type="NCBI Taxonomy" id="1447944"/>
    <lineage>
        <taxon>Eukaryota</taxon>
        <taxon>Fungi</taxon>
        <taxon>Dikarya</taxon>
        <taxon>Basidiomycota</taxon>
        <taxon>Agaricomycotina</taxon>
        <taxon>Agaricomycetes</taxon>
        <taxon>Agaricomycetidae</taxon>
        <taxon>Agaricales</taxon>
        <taxon>Marasmiineae</taxon>
        <taxon>Omphalotaceae</taxon>
        <taxon>Gymnopus</taxon>
    </lineage>
</organism>
<reference evidence="2" key="1">
    <citation type="journal article" date="2019" name="Environ. Microbiol.">
        <title>Fungal ecological strategies reflected in gene transcription - a case study of two litter decomposers.</title>
        <authorList>
            <person name="Barbi F."/>
            <person name="Kohler A."/>
            <person name="Barry K."/>
            <person name="Baskaran P."/>
            <person name="Daum C."/>
            <person name="Fauchery L."/>
            <person name="Ihrmark K."/>
            <person name="Kuo A."/>
            <person name="LaButti K."/>
            <person name="Lipzen A."/>
            <person name="Morin E."/>
            <person name="Grigoriev I.V."/>
            <person name="Henrissat B."/>
            <person name="Lindahl B."/>
            <person name="Martin F."/>
        </authorList>
    </citation>
    <scope>NUCLEOTIDE SEQUENCE</scope>
    <source>
        <strain evidence="2">JB14</strain>
    </source>
</reference>
<feature type="region of interest" description="Disordered" evidence="1">
    <location>
        <begin position="80"/>
        <end position="105"/>
    </location>
</feature>
<evidence type="ECO:0000256" key="1">
    <source>
        <dbReference type="SAM" id="MobiDB-lite"/>
    </source>
</evidence>
<feature type="region of interest" description="Disordered" evidence="1">
    <location>
        <begin position="19"/>
        <end position="43"/>
    </location>
</feature>
<accession>A0A6A4GEI0</accession>
<gene>
    <name evidence="2" type="ORF">BT96DRAFT_1008558</name>
</gene>
<dbReference type="AlphaFoldDB" id="A0A6A4GEI0"/>